<dbReference type="GO" id="GO:0016020">
    <property type="term" value="C:membrane"/>
    <property type="evidence" value="ECO:0007669"/>
    <property type="project" value="InterPro"/>
</dbReference>
<organism evidence="11">
    <name type="scientific">hydrothermal vent metagenome</name>
    <dbReference type="NCBI Taxonomy" id="652676"/>
    <lineage>
        <taxon>unclassified sequences</taxon>
        <taxon>metagenomes</taxon>
        <taxon>ecological metagenomes</taxon>
    </lineage>
</organism>
<evidence type="ECO:0000259" key="9">
    <source>
        <dbReference type="PROSITE" id="PS50893"/>
    </source>
</evidence>
<keyword evidence="5" id="KW-0547">Nucleotide-binding</keyword>
<dbReference type="NCBIfam" id="TIGR02142">
    <property type="entry name" value="modC_ABC"/>
    <property type="match status" value="1"/>
</dbReference>
<dbReference type="GO" id="GO:0140359">
    <property type="term" value="F:ABC-type transporter activity"/>
    <property type="evidence" value="ECO:0007669"/>
    <property type="project" value="InterPro"/>
</dbReference>
<evidence type="ECO:0000256" key="8">
    <source>
        <dbReference type="ARBA" id="ARBA00023136"/>
    </source>
</evidence>
<proteinExistence type="predicted"/>
<dbReference type="SUPFAM" id="SSF50331">
    <property type="entry name" value="MOP-like"/>
    <property type="match status" value="1"/>
</dbReference>
<keyword evidence="6 11" id="KW-0067">ATP-binding</keyword>
<dbReference type="GO" id="GO:0015098">
    <property type="term" value="F:molybdate ion transmembrane transporter activity"/>
    <property type="evidence" value="ECO:0007669"/>
    <property type="project" value="InterPro"/>
</dbReference>
<dbReference type="InterPro" id="IPR003439">
    <property type="entry name" value="ABC_transporter-like_ATP-bd"/>
</dbReference>
<dbReference type="GO" id="GO:0016887">
    <property type="term" value="F:ATP hydrolysis activity"/>
    <property type="evidence" value="ECO:0007669"/>
    <property type="project" value="InterPro"/>
</dbReference>
<dbReference type="GO" id="GO:0005524">
    <property type="term" value="F:ATP binding"/>
    <property type="evidence" value="ECO:0007669"/>
    <property type="project" value="UniProtKB-KW"/>
</dbReference>
<dbReference type="SUPFAM" id="SSF52540">
    <property type="entry name" value="P-loop containing nucleoside triphosphate hydrolases"/>
    <property type="match status" value="1"/>
</dbReference>
<evidence type="ECO:0000256" key="3">
    <source>
        <dbReference type="ARBA" id="ARBA00022505"/>
    </source>
</evidence>
<keyword evidence="8" id="KW-0472">Membrane</keyword>
<keyword evidence="4" id="KW-0997">Cell inner membrane</keyword>
<dbReference type="InterPro" id="IPR050334">
    <property type="entry name" value="Molybdenum_import_ModC"/>
</dbReference>
<protein>
    <submittedName>
        <fullName evidence="11">Molybdenum ABC transporter ATP-binding protein ModC</fullName>
    </submittedName>
</protein>
<dbReference type="PROSITE" id="PS00211">
    <property type="entry name" value="ABC_TRANSPORTER_1"/>
    <property type="match status" value="1"/>
</dbReference>
<dbReference type="Pfam" id="PF00005">
    <property type="entry name" value="ABC_tran"/>
    <property type="match status" value="1"/>
</dbReference>
<evidence type="ECO:0000313" key="11">
    <source>
        <dbReference type="EMBL" id="VAW10962.1"/>
    </source>
</evidence>
<dbReference type="InterPro" id="IPR003593">
    <property type="entry name" value="AAA+_ATPase"/>
</dbReference>
<evidence type="ECO:0000256" key="4">
    <source>
        <dbReference type="ARBA" id="ARBA00022519"/>
    </source>
</evidence>
<feature type="domain" description="Mop" evidence="10">
    <location>
        <begin position="292"/>
        <end position="359"/>
    </location>
</feature>
<keyword evidence="7" id="KW-1278">Translocase</keyword>
<dbReference type="PANTHER" id="PTHR43514:SF4">
    <property type="entry name" value="ABC TRANSPORTER I FAMILY MEMBER 10"/>
    <property type="match status" value="1"/>
</dbReference>
<dbReference type="Pfam" id="PF03459">
    <property type="entry name" value="TOBE"/>
    <property type="match status" value="1"/>
</dbReference>
<reference evidence="11" key="1">
    <citation type="submission" date="2018-06" db="EMBL/GenBank/DDBJ databases">
        <authorList>
            <person name="Zhirakovskaya E."/>
        </authorList>
    </citation>
    <scope>NUCLEOTIDE SEQUENCE</scope>
</reference>
<sequence length="364" mass="38190">MIDVDIQLTLGAFVLDAQFRSSAPVSALFGRSGAGKSTIVKAVGGLLTPESGRIALGDTMIFDKAAGINLPARARRIGHVFQDARLFPHMTVAANLAYGGRYAAEKPSAKTWKEVVKLLDIGPLQGRHPAGLSGGEIQRVAIGRALLMSPLALIMDEPLASLDGRRKAEILPYLDRLTAEAHVPILYVSHALDEVMRLASTLVLVEDGKVLASGPVEEVMARADLADATGGEDAGAVLAATIAGHNEAYMLTEIDVAGQKVTVPRVAAEPGHAMRLLIRAGDVVLATSRPEGLSARNVLSGHIEAIAVGAGAYADVAVDIGGGARLRSRITRQAMDELDLKTGDAVFALIKSVAIGRRVPWSDL</sequence>
<dbReference type="InterPro" id="IPR004606">
    <property type="entry name" value="Mop_domain"/>
</dbReference>
<evidence type="ECO:0000256" key="7">
    <source>
        <dbReference type="ARBA" id="ARBA00022967"/>
    </source>
</evidence>
<evidence type="ECO:0000256" key="5">
    <source>
        <dbReference type="ARBA" id="ARBA00022741"/>
    </source>
</evidence>
<keyword evidence="3" id="KW-0500">Molybdenum</keyword>
<evidence type="ECO:0000259" key="10">
    <source>
        <dbReference type="PROSITE" id="PS51866"/>
    </source>
</evidence>
<dbReference type="InterPro" id="IPR005116">
    <property type="entry name" value="Transp-assoc_OB_typ1"/>
</dbReference>
<dbReference type="PROSITE" id="PS50893">
    <property type="entry name" value="ABC_TRANSPORTER_2"/>
    <property type="match status" value="1"/>
</dbReference>
<keyword evidence="2" id="KW-1003">Cell membrane</keyword>
<evidence type="ECO:0000256" key="1">
    <source>
        <dbReference type="ARBA" id="ARBA00022448"/>
    </source>
</evidence>
<dbReference type="InterPro" id="IPR008995">
    <property type="entry name" value="Mo/tungstate-bd_C_term_dom"/>
</dbReference>
<dbReference type="PANTHER" id="PTHR43514">
    <property type="entry name" value="ABC TRANSPORTER I FAMILY MEMBER 10"/>
    <property type="match status" value="1"/>
</dbReference>
<dbReference type="InterPro" id="IPR027417">
    <property type="entry name" value="P-loop_NTPase"/>
</dbReference>
<dbReference type="Gene3D" id="2.40.50.100">
    <property type="match status" value="1"/>
</dbReference>
<accession>A0A3B0T908</accession>
<dbReference type="SMART" id="SM00382">
    <property type="entry name" value="AAA"/>
    <property type="match status" value="1"/>
</dbReference>
<dbReference type="InterPro" id="IPR017871">
    <property type="entry name" value="ABC_transporter-like_CS"/>
</dbReference>
<gene>
    <name evidence="11" type="ORF">MNBD_ALPHA09-1022</name>
</gene>
<dbReference type="NCBIfam" id="TIGR00638">
    <property type="entry name" value="Mop"/>
    <property type="match status" value="1"/>
</dbReference>
<keyword evidence="1" id="KW-0813">Transport</keyword>
<dbReference type="AlphaFoldDB" id="A0A3B0T908"/>
<feature type="domain" description="ABC transporter" evidence="9">
    <location>
        <begin position="1"/>
        <end position="232"/>
    </location>
</feature>
<dbReference type="InterPro" id="IPR011868">
    <property type="entry name" value="ModC_ABC_ATP-bd"/>
</dbReference>
<dbReference type="PROSITE" id="PS51866">
    <property type="entry name" value="MOP"/>
    <property type="match status" value="1"/>
</dbReference>
<name>A0A3B0T908_9ZZZZ</name>
<dbReference type="Gene3D" id="3.40.50.300">
    <property type="entry name" value="P-loop containing nucleotide triphosphate hydrolases"/>
    <property type="match status" value="1"/>
</dbReference>
<evidence type="ECO:0000256" key="6">
    <source>
        <dbReference type="ARBA" id="ARBA00022840"/>
    </source>
</evidence>
<evidence type="ECO:0000256" key="2">
    <source>
        <dbReference type="ARBA" id="ARBA00022475"/>
    </source>
</evidence>
<dbReference type="EMBL" id="UOEM01000023">
    <property type="protein sequence ID" value="VAW10962.1"/>
    <property type="molecule type" value="Genomic_DNA"/>
</dbReference>